<dbReference type="RefSeq" id="WP_162444573.1">
    <property type="nucleotide sequence ID" value="NZ_CP048222.1"/>
</dbReference>
<feature type="signal peptide" evidence="1">
    <location>
        <begin position="1"/>
        <end position="33"/>
    </location>
</feature>
<reference evidence="2 3" key="1">
    <citation type="submission" date="2020-01" db="EMBL/GenBank/DDBJ databases">
        <authorList>
            <person name="Kim M.K."/>
        </authorList>
    </citation>
    <scope>NUCLEOTIDE SEQUENCE [LARGE SCALE GENOMIC DNA]</scope>
    <source>
        <strain evidence="2 3">172606-1</strain>
    </source>
</reference>
<organism evidence="2 3">
    <name type="scientific">Rhodocytophaga rosea</name>
    <dbReference type="NCBI Taxonomy" id="2704465"/>
    <lineage>
        <taxon>Bacteria</taxon>
        <taxon>Pseudomonadati</taxon>
        <taxon>Bacteroidota</taxon>
        <taxon>Cytophagia</taxon>
        <taxon>Cytophagales</taxon>
        <taxon>Rhodocytophagaceae</taxon>
        <taxon>Rhodocytophaga</taxon>
    </lineage>
</organism>
<feature type="chain" id="PRO_5025533569" description="Porin family protein" evidence="1">
    <location>
        <begin position="34"/>
        <end position="209"/>
    </location>
</feature>
<sequence>MKNTFSRPSAHKFILLKSFFIYCFLCLCTPVFAQDEEEEEEDKDKKSLNLHHTAEVGFSLGGQLSNDNFVYETGKLFQYTADIQVSTRVHYGLGIGVEKFDTETFIPLTASFKGLLKKKDSTPYLTAQFGYAFASNSNTNDYAGYSYQGGLLFSPGIGYKLSVKDKYSILFSVNYKHQFAMLKYETFGKQVFRDNLNFDLLSFRVGILL</sequence>
<gene>
    <name evidence="2" type="ORF">GXP67_18880</name>
</gene>
<dbReference type="EMBL" id="CP048222">
    <property type="protein sequence ID" value="QHT68562.1"/>
    <property type="molecule type" value="Genomic_DNA"/>
</dbReference>
<keyword evidence="3" id="KW-1185">Reference proteome</keyword>
<evidence type="ECO:0000313" key="2">
    <source>
        <dbReference type="EMBL" id="QHT68562.1"/>
    </source>
</evidence>
<dbReference type="Proteomes" id="UP000480178">
    <property type="component" value="Chromosome"/>
</dbReference>
<dbReference type="AlphaFoldDB" id="A0A6C0GLQ9"/>
<accession>A0A6C0GLQ9</accession>
<name>A0A6C0GLQ9_9BACT</name>
<evidence type="ECO:0008006" key="4">
    <source>
        <dbReference type="Google" id="ProtNLM"/>
    </source>
</evidence>
<keyword evidence="1" id="KW-0732">Signal</keyword>
<dbReference type="Gene3D" id="2.40.160.20">
    <property type="match status" value="1"/>
</dbReference>
<protein>
    <recommendedName>
        <fullName evidence="4">Porin family protein</fullName>
    </recommendedName>
</protein>
<dbReference type="KEGG" id="rhoz:GXP67_18880"/>
<evidence type="ECO:0000256" key="1">
    <source>
        <dbReference type="SAM" id="SignalP"/>
    </source>
</evidence>
<evidence type="ECO:0000313" key="3">
    <source>
        <dbReference type="Proteomes" id="UP000480178"/>
    </source>
</evidence>
<proteinExistence type="predicted"/>